<dbReference type="RefSeq" id="WP_181059433.1">
    <property type="nucleotide sequence ID" value="NZ_JACDTY010000010.1"/>
</dbReference>
<dbReference type="Proteomes" id="UP000558284">
    <property type="component" value="Unassembled WGS sequence"/>
</dbReference>
<dbReference type="Pfam" id="PF03693">
    <property type="entry name" value="ParD_antitoxin"/>
    <property type="match status" value="1"/>
</dbReference>
<comment type="similarity">
    <text evidence="1">Belongs to the ParD antitoxin family.</text>
</comment>
<dbReference type="InterPro" id="IPR022789">
    <property type="entry name" value="ParD"/>
</dbReference>
<dbReference type="PANTHER" id="PTHR36582:SF2">
    <property type="entry name" value="ANTITOXIN PARD"/>
    <property type="match status" value="1"/>
</dbReference>
<protein>
    <submittedName>
        <fullName evidence="3">Type II toxin-antitoxin system ParD family antitoxin</fullName>
    </submittedName>
</protein>
<organism evidence="3 4">
    <name type="scientific">Mesorhizobium neociceri</name>
    <dbReference type="NCBI Taxonomy" id="1307853"/>
    <lineage>
        <taxon>Bacteria</taxon>
        <taxon>Pseudomonadati</taxon>
        <taxon>Pseudomonadota</taxon>
        <taxon>Alphaproteobacteria</taxon>
        <taxon>Hyphomicrobiales</taxon>
        <taxon>Phyllobacteriaceae</taxon>
        <taxon>Mesorhizobium</taxon>
    </lineage>
</organism>
<keyword evidence="4" id="KW-1185">Reference proteome</keyword>
<dbReference type="GO" id="GO:0006355">
    <property type="term" value="P:regulation of DNA-templated transcription"/>
    <property type="evidence" value="ECO:0007669"/>
    <property type="project" value="InterPro"/>
</dbReference>
<sequence length="93" mass="10417">MSATEKRTFSLPAEQAAFIDQLVQSGTYATSSEVIRAGLRALQERDAAVERWLREEVVPTYDRWKADPSQAIPADKVFDSIRARHAARLKGNV</sequence>
<accession>A0A838B7W5</accession>
<evidence type="ECO:0000256" key="1">
    <source>
        <dbReference type="ARBA" id="ARBA00008580"/>
    </source>
</evidence>
<dbReference type="Gene3D" id="6.10.10.120">
    <property type="entry name" value="Antitoxin ParD1-like"/>
    <property type="match status" value="1"/>
</dbReference>
<reference evidence="3 4" key="1">
    <citation type="submission" date="2020-07" db="EMBL/GenBank/DDBJ databases">
        <title>Definition of the novel symbiovar canariense within Mesorhizobium novociceri, a new species of genus Mesorhizobium nodulating Cicer canariense in the Caldera de Taburiente National Park (La Palma, Canary Islands).</title>
        <authorList>
            <person name="Leon-Barrios M."/>
            <person name="Perez-Yepez J."/>
            <person name="Flores-Felix J.D."/>
            <person name="Ramirez-Baena M.H."/>
            <person name="Pulido-Suarez L."/>
            <person name="Igual J.M."/>
            <person name="Velazquez E."/>
            <person name="Peix A."/>
        </authorList>
    </citation>
    <scope>NUCLEOTIDE SEQUENCE [LARGE SCALE GENOMIC DNA]</scope>
    <source>
        <strain evidence="3 4">CCANP35</strain>
    </source>
</reference>
<comment type="caution">
    <text evidence="3">The sequence shown here is derived from an EMBL/GenBank/DDBJ whole genome shotgun (WGS) entry which is preliminary data.</text>
</comment>
<name>A0A838B7W5_9HYPH</name>
<dbReference type="SUPFAM" id="SSF47598">
    <property type="entry name" value="Ribbon-helix-helix"/>
    <property type="match status" value="1"/>
</dbReference>
<evidence type="ECO:0000313" key="4">
    <source>
        <dbReference type="Proteomes" id="UP000558284"/>
    </source>
</evidence>
<dbReference type="EMBL" id="JACDTY010000010">
    <property type="protein sequence ID" value="MBA1142535.1"/>
    <property type="molecule type" value="Genomic_DNA"/>
</dbReference>
<dbReference type="AlphaFoldDB" id="A0A838B7W5"/>
<proteinExistence type="inferred from homology"/>
<evidence type="ECO:0000256" key="2">
    <source>
        <dbReference type="ARBA" id="ARBA00022649"/>
    </source>
</evidence>
<gene>
    <name evidence="3" type="ORF">H0241_20140</name>
</gene>
<dbReference type="InterPro" id="IPR038296">
    <property type="entry name" value="ParD_sf"/>
</dbReference>
<dbReference type="CDD" id="cd22231">
    <property type="entry name" value="RHH_NikR_HicB-like"/>
    <property type="match status" value="1"/>
</dbReference>
<keyword evidence="2" id="KW-1277">Toxin-antitoxin system</keyword>
<evidence type="ECO:0000313" key="3">
    <source>
        <dbReference type="EMBL" id="MBA1142535.1"/>
    </source>
</evidence>
<dbReference type="PANTHER" id="PTHR36582">
    <property type="entry name" value="ANTITOXIN PARD"/>
    <property type="match status" value="1"/>
</dbReference>
<dbReference type="NCBIfam" id="TIGR02606">
    <property type="entry name" value="antidote_CC2985"/>
    <property type="match status" value="1"/>
</dbReference>
<dbReference type="InterPro" id="IPR010985">
    <property type="entry name" value="Ribbon_hlx_hlx"/>
</dbReference>